<dbReference type="Proteomes" id="UP000324748">
    <property type="component" value="Unassembled WGS sequence"/>
</dbReference>
<evidence type="ECO:0000313" key="4">
    <source>
        <dbReference type="Proteomes" id="UP000324748"/>
    </source>
</evidence>
<feature type="region of interest" description="Disordered" evidence="1">
    <location>
        <begin position="40"/>
        <end position="107"/>
    </location>
</feature>
<evidence type="ECO:0000313" key="3">
    <source>
        <dbReference type="EMBL" id="KAA1127729.1"/>
    </source>
</evidence>
<protein>
    <submittedName>
        <fullName evidence="2">Uncharacterized protein</fullName>
    </submittedName>
</protein>
<reference evidence="4 5" key="1">
    <citation type="submission" date="2019-05" db="EMBL/GenBank/DDBJ databases">
        <title>Emergence of the Ug99 lineage of the wheat stem rust pathogen through somatic hybridization.</title>
        <authorList>
            <person name="Li F."/>
            <person name="Upadhyaya N.M."/>
            <person name="Sperschneider J."/>
            <person name="Matny O."/>
            <person name="Nguyen-Phuc H."/>
            <person name="Mago R."/>
            <person name="Raley C."/>
            <person name="Miller M.E."/>
            <person name="Silverstein K.A.T."/>
            <person name="Henningsen E."/>
            <person name="Hirsch C.D."/>
            <person name="Visser B."/>
            <person name="Pretorius Z.A."/>
            <person name="Steffenson B.J."/>
            <person name="Schwessinger B."/>
            <person name="Dodds P.N."/>
            <person name="Figueroa M."/>
        </authorList>
    </citation>
    <scope>NUCLEOTIDE SEQUENCE [LARGE SCALE GENOMIC DNA]</scope>
    <source>
        <strain evidence="2">21-0</strain>
        <strain evidence="3 5">Ug99</strain>
    </source>
</reference>
<evidence type="ECO:0000256" key="1">
    <source>
        <dbReference type="SAM" id="MobiDB-lite"/>
    </source>
</evidence>
<accession>A0A5B0NWG4</accession>
<proteinExistence type="predicted"/>
<comment type="caution">
    <text evidence="2">The sequence shown here is derived from an EMBL/GenBank/DDBJ whole genome shotgun (WGS) entry which is preliminary data.</text>
</comment>
<evidence type="ECO:0000313" key="5">
    <source>
        <dbReference type="Proteomes" id="UP000325313"/>
    </source>
</evidence>
<name>A0A5B0NWG4_PUCGR</name>
<dbReference type="EMBL" id="VSWC01000080">
    <property type="protein sequence ID" value="KAA1093092.1"/>
    <property type="molecule type" value="Genomic_DNA"/>
</dbReference>
<organism evidence="2 4">
    <name type="scientific">Puccinia graminis f. sp. tritici</name>
    <dbReference type="NCBI Taxonomy" id="56615"/>
    <lineage>
        <taxon>Eukaryota</taxon>
        <taxon>Fungi</taxon>
        <taxon>Dikarya</taxon>
        <taxon>Basidiomycota</taxon>
        <taxon>Pucciniomycotina</taxon>
        <taxon>Pucciniomycetes</taxon>
        <taxon>Pucciniales</taxon>
        <taxon>Pucciniaceae</taxon>
        <taxon>Puccinia</taxon>
    </lineage>
</organism>
<sequence>MRSIQIICTLTISDSQTNQTAFFPNNRNQHRSPLGSISEIVEEGEGEHEEPAKKIRQVRFSSRSGQPPSEYPQHFQKSVISEIVPAHHQPQSAAEADASSDDRMVKEYDRQYGKIPEGFEERKGIAAFS</sequence>
<dbReference type="AlphaFoldDB" id="A0A5B0NWG4"/>
<dbReference type="EMBL" id="VDEP01000152">
    <property type="protein sequence ID" value="KAA1127729.1"/>
    <property type="molecule type" value="Genomic_DNA"/>
</dbReference>
<dbReference type="Proteomes" id="UP000325313">
    <property type="component" value="Unassembled WGS sequence"/>
</dbReference>
<evidence type="ECO:0000313" key="2">
    <source>
        <dbReference type="EMBL" id="KAA1093092.1"/>
    </source>
</evidence>
<gene>
    <name evidence="2" type="ORF">PGT21_024978</name>
    <name evidence="3" type="ORF">PGTUg99_005816</name>
</gene>
<keyword evidence="4" id="KW-1185">Reference proteome</keyword>